<dbReference type="InterPro" id="IPR058243">
    <property type="entry name" value="Phage_VG64"/>
</dbReference>
<dbReference type="GeneID" id="65115082"/>
<proteinExistence type="predicted"/>
<dbReference type="KEGG" id="vg:65115082"/>
<dbReference type="EMBL" id="MH576960">
    <property type="protein sequence ID" value="AXH66063.1"/>
    <property type="molecule type" value="Genomic_DNA"/>
</dbReference>
<reference evidence="2" key="1">
    <citation type="submission" date="2018-07" db="EMBL/GenBank/DDBJ databases">
        <authorList>
            <person name="Quirk P.G."/>
            <person name="Krulwich T.A."/>
        </authorList>
    </citation>
    <scope>NUCLEOTIDE SEQUENCE [LARGE SCALE GENOMIC DNA]</scope>
</reference>
<evidence type="ECO:0000313" key="2">
    <source>
        <dbReference type="Proteomes" id="UP000260273"/>
    </source>
</evidence>
<protein>
    <recommendedName>
        <fullName evidence="3">Lipoprotein</fullName>
    </recommendedName>
</protein>
<dbReference type="Pfam" id="PF25682">
    <property type="entry name" value="Phage_VG64"/>
    <property type="match status" value="1"/>
</dbReference>
<sequence>MKKSNTVLALAAVGAVTAGVLTGCSSDADVADENLKKAAEQFEIARRITVINAITDKYLMVVEGKCSLEFPDGRNEIICKLADGSFVKHHVMKADNVFVMSEQTSGTKVSTDHYRVIFKPEVVVPNVDRP</sequence>
<accession>A0A345M6E2</accession>
<evidence type="ECO:0008006" key="3">
    <source>
        <dbReference type="Google" id="ProtNLM"/>
    </source>
</evidence>
<dbReference type="Proteomes" id="UP000260273">
    <property type="component" value="Segment"/>
</dbReference>
<dbReference type="PROSITE" id="PS51257">
    <property type="entry name" value="PROKAR_LIPOPROTEIN"/>
    <property type="match status" value="1"/>
</dbReference>
<gene>
    <name evidence="1" type="primary">24</name>
    <name evidence="1" type="ORF">SEA_PLEAKLEY_24</name>
</gene>
<name>A0A345M6E2_9CAUD</name>
<dbReference type="RefSeq" id="YP_010097418.1">
    <property type="nucleotide sequence ID" value="NC_055758.1"/>
</dbReference>
<evidence type="ECO:0000313" key="1">
    <source>
        <dbReference type="EMBL" id="AXH66063.1"/>
    </source>
</evidence>
<organism evidence="1 2">
    <name type="scientific">Gordonia phage Pleakley</name>
    <dbReference type="NCBI Taxonomy" id="2283246"/>
    <lineage>
        <taxon>Viruses</taxon>
        <taxon>Duplodnaviria</taxon>
        <taxon>Heunggongvirae</taxon>
        <taxon>Uroviricota</taxon>
        <taxon>Caudoviricetes</taxon>
        <taxon>Zierdtviridae</taxon>
        <taxon>Emilbogenvirinae</taxon>
        <taxon>Pleakleyvirus</taxon>
        <taxon>Pleakleyvirus pleakley</taxon>
    </lineage>
</organism>
<keyword evidence="2" id="KW-1185">Reference proteome</keyword>